<dbReference type="RefSeq" id="WP_317122746.1">
    <property type="nucleotide sequence ID" value="NZ_JAWJBA010000004.1"/>
</dbReference>
<evidence type="ECO:0000313" key="1">
    <source>
        <dbReference type="EMBL" id="MDV2685572.1"/>
    </source>
</evidence>
<proteinExistence type="predicted"/>
<reference evidence="1 2" key="1">
    <citation type="submission" date="2023-10" db="EMBL/GenBank/DDBJ databases">
        <title>Screening of Alkalihalobacillus lindianensis BZ-TG-R113 and Its Alleviation of Salt Stress on Rapeseed Growth.</title>
        <authorList>
            <person name="Zhao B."/>
            <person name="Guo T."/>
        </authorList>
    </citation>
    <scope>NUCLEOTIDE SEQUENCE [LARGE SCALE GENOMIC DNA]</scope>
    <source>
        <strain evidence="1 2">BZ-TG-R113</strain>
    </source>
</reference>
<protein>
    <submittedName>
        <fullName evidence="1">Uncharacterized protein</fullName>
    </submittedName>
</protein>
<dbReference type="EMBL" id="JAWJBA010000004">
    <property type="protein sequence ID" value="MDV2685572.1"/>
    <property type="molecule type" value="Genomic_DNA"/>
</dbReference>
<evidence type="ECO:0000313" key="2">
    <source>
        <dbReference type="Proteomes" id="UP001287282"/>
    </source>
</evidence>
<dbReference type="Proteomes" id="UP001287282">
    <property type="component" value="Unassembled WGS sequence"/>
</dbReference>
<name>A0ABU3XCG1_9BACI</name>
<gene>
    <name evidence="1" type="ORF">RYX56_14490</name>
</gene>
<comment type="caution">
    <text evidence="1">The sequence shown here is derived from an EMBL/GenBank/DDBJ whole genome shotgun (WGS) entry which is preliminary data.</text>
</comment>
<keyword evidence="2" id="KW-1185">Reference proteome</keyword>
<sequence>MKIEEKNDLVIIDDFDFEGFIDKEQGCSICKFNLVYYEDFDAYFLYQSFSICYIFDGRRKIEWQEAKNSKRT</sequence>
<accession>A0ABU3XCG1</accession>
<organism evidence="1 2">
    <name type="scientific">Alkalihalophilus lindianensis</name>
    <dbReference type="NCBI Taxonomy" id="1630542"/>
    <lineage>
        <taxon>Bacteria</taxon>
        <taxon>Bacillati</taxon>
        <taxon>Bacillota</taxon>
        <taxon>Bacilli</taxon>
        <taxon>Bacillales</taxon>
        <taxon>Bacillaceae</taxon>
        <taxon>Alkalihalophilus</taxon>
    </lineage>
</organism>